<accession>J6ESY8</accession>
<dbReference type="SUPFAM" id="SSF52540">
    <property type="entry name" value="P-loop containing nucleoside triphosphate hydrolases"/>
    <property type="match status" value="1"/>
</dbReference>
<feature type="domain" description="GB1/RHD3-type G" evidence="10">
    <location>
        <begin position="1"/>
        <end position="118"/>
    </location>
</feature>
<dbReference type="AlphaFoldDB" id="J6ESY8"/>
<evidence type="ECO:0000313" key="11">
    <source>
        <dbReference type="EMBL" id="EJT45867.1"/>
    </source>
</evidence>
<dbReference type="GO" id="GO:0003924">
    <property type="term" value="F:GTPase activity"/>
    <property type="evidence" value="ECO:0007669"/>
    <property type="project" value="TreeGrafter"/>
</dbReference>
<dbReference type="InterPro" id="IPR030386">
    <property type="entry name" value="G_GB1_RHD3_dom"/>
</dbReference>
<proteinExistence type="inferred from homology"/>
<evidence type="ECO:0000313" key="12">
    <source>
        <dbReference type="Proteomes" id="UP000002748"/>
    </source>
</evidence>
<dbReference type="GeneID" id="25989185"/>
<reference evidence="11 12" key="1">
    <citation type="journal article" date="2012" name="Eukaryot. Cell">
        <title>Draft genome sequence of CBS 2479, the standard type strain of Trichosporon asahii.</title>
        <authorList>
            <person name="Yang R.Y."/>
            <person name="Li H.T."/>
            <person name="Zhu H."/>
            <person name="Zhou G.P."/>
            <person name="Wang M."/>
            <person name="Wang L."/>
        </authorList>
    </citation>
    <scope>NUCLEOTIDE SEQUENCE [LARGE SCALE GENOMIC DNA]</scope>
    <source>
        <strain evidence="12">ATCC 90039 / CBS 2479 / JCM 2466 / KCTC 7840 / NCYC 2677 / UAMH 7654</strain>
    </source>
</reference>
<dbReference type="GO" id="GO:0005783">
    <property type="term" value="C:endoplasmic reticulum"/>
    <property type="evidence" value="ECO:0007669"/>
    <property type="project" value="TreeGrafter"/>
</dbReference>
<evidence type="ECO:0000256" key="2">
    <source>
        <dbReference type="ARBA" id="ARBA00022741"/>
    </source>
</evidence>
<keyword evidence="2" id="KW-0547">Nucleotide-binding</keyword>
<gene>
    <name evidence="11" type="ORF">A1Q1_05673</name>
</gene>
<dbReference type="Pfam" id="PF05879">
    <property type="entry name" value="RHD3_GTPase"/>
    <property type="match status" value="1"/>
</dbReference>
<keyword evidence="3" id="KW-0378">Hydrolase</keyword>
<feature type="transmembrane region" description="Helical" evidence="9">
    <location>
        <begin position="552"/>
        <end position="572"/>
    </location>
</feature>
<dbReference type="HOGENOM" id="CLU_011270_0_0_1"/>
<dbReference type="PANTHER" id="PTHR45923">
    <property type="entry name" value="PROTEIN SEY1"/>
    <property type="match status" value="1"/>
</dbReference>
<dbReference type="RefSeq" id="XP_014176357.1">
    <property type="nucleotide sequence ID" value="XM_014320882.1"/>
</dbReference>
<evidence type="ECO:0000256" key="4">
    <source>
        <dbReference type="ARBA" id="ARBA00022824"/>
    </source>
</evidence>
<dbReference type="PROSITE" id="PS51715">
    <property type="entry name" value="G_GB1_RHD3"/>
    <property type="match status" value="1"/>
</dbReference>
<sequence>MGLLKTVFEVNLGLFGGDADKGRSKDKTLILFVIRDHVGATPLSNLTATLTADMEKIWAGLSKPPHLADTKLTDYFDLDFAALPHKILLPEKFEESVIELRNRFTDRTRKDYVFQPAYHKRIPADGVPFYMDGIWQQVLENKDLDLPTQQELLAQFRCDEIATGVIELFNSSAKALRKPLEAGSVVLGLGASMGDWLKVAATNFDAAASRYHSGVYQRKRLDLLNTLHAVLLPMYLNQLKNARKQATTQFAEGIATSLKAPSYDFAEVVSRCTREARETFVETAKEATLEGSEWDYTTELDSLDEDLQTIADRSRADETKKMVNGIERTVKRQLAEPVELALSKPNKEMWDTVLSSYKTATASGEKAYRAKAASYNCTEDENRAALSTLHSRAWLALRKKLEEQTADTVVLSTLRGSFEDRFRYDDAGVPRVWKPEDDLDGAFKKAREETLALLPLYATVSPVEEKLPELPEPDALDVDMDPEAFDPATAWTLVSPTRLRGLEARFKRDADAAYVEAKRSMVSSISQVPLWMYGALVVLGWNEAMAVLFNPLYFAMLLVAAASAYIVLQLGLAGPLFQIARTVTGEVKRIATDKMREAFAEPQQQRVAVPVAVNATEKRREVRRGPSVHELDETRLDTKFMEK</sequence>
<comment type="caution">
    <text evidence="11">The sequence shown here is derived from an EMBL/GenBank/DDBJ whole genome shotgun (WGS) entry which is preliminary data.</text>
</comment>
<evidence type="ECO:0000256" key="1">
    <source>
        <dbReference type="ARBA" id="ARBA00022692"/>
    </source>
</evidence>
<keyword evidence="7 9" id="KW-0472">Membrane</keyword>
<keyword evidence="1 9" id="KW-0812">Transmembrane</keyword>
<dbReference type="GO" id="GO:0005525">
    <property type="term" value="F:GTP binding"/>
    <property type="evidence" value="ECO:0007669"/>
    <property type="project" value="UniProtKB-KW"/>
</dbReference>
<dbReference type="InterPro" id="IPR027417">
    <property type="entry name" value="P-loop_NTPase"/>
</dbReference>
<evidence type="ECO:0000256" key="3">
    <source>
        <dbReference type="ARBA" id="ARBA00022801"/>
    </source>
</evidence>
<evidence type="ECO:0000256" key="6">
    <source>
        <dbReference type="ARBA" id="ARBA00023134"/>
    </source>
</evidence>
<dbReference type="InterPro" id="IPR046758">
    <property type="entry name" value="Sey1/RHD3-like_3HB"/>
</dbReference>
<dbReference type="Proteomes" id="UP000002748">
    <property type="component" value="Unassembled WGS sequence"/>
</dbReference>
<dbReference type="GO" id="GO:0016320">
    <property type="term" value="P:endoplasmic reticulum membrane fusion"/>
    <property type="evidence" value="ECO:0007669"/>
    <property type="project" value="TreeGrafter"/>
</dbReference>
<dbReference type="Pfam" id="PF20428">
    <property type="entry name" value="Sey1_3HB"/>
    <property type="match status" value="1"/>
</dbReference>
<name>J6ESY8_TRIAS</name>
<evidence type="ECO:0000256" key="7">
    <source>
        <dbReference type="ARBA" id="ARBA00023136"/>
    </source>
</evidence>
<dbReference type="EMBL" id="ALBS01000320">
    <property type="protein sequence ID" value="EJT45867.1"/>
    <property type="molecule type" value="Genomic_DNA"/>
</dbReference>
<dbReference type="OrthoDB" id="1597724at2759"/>
<evidence type="ECO:0000259" key="10">
    <source>
        <dbReference type="PROSITE" id="PS51715"/>
    </source>
</evidence>
<evidence type="ECO:0000256" key="8">
    <source>
        <dbReference type="PROSITE-ProRule" id="PRU01052"/>
    </source>
</evidence>
<keyword evidence="6" id="KW-0342">GTP-binding</keyword>
<evidence type="ECO:0000256" key="9">
    <source>
        <dbReference type="SAM" id="Phobius"/>
    </source>
</evidence>
<dbReference type="VEuPathDB" id="FungiDB:A1Q1_05673"/>
<dbReference type="KEGG" id="tasa:A1Q1_05673"/>
<organism evidence="11 12">
    <name type="scientific">Trichosporon asahii var. asahii (strain ATCC 90039 / CBS 2479 / JCM 2466 / KCTC 7840 / NBRC 103889/ NCYC 2677 / UAMH 7654)</name>
    <name type="common">Yeast</name>
    <dbReference type="NCBI Taxonomy" id="1186058"/>
    <lineage>
        <taxon>Eukaryota</taxon>
        <taxon>Fungi</taxon>
        <taxon>Dikarya</taxon>
        <taxon>Basidiomycota</taxon>
        <taxon>Agaricomycotina</taxon>
        <taxon>Tremellomycetes</taxon>
        <taxon>Trichosporonales</taxon>
        <taxon>Trichosporonaceae</taxon>
        <taxon>Trichosporon</taxon>
    </lineage>
</organism>
<dbReference type="InterPro" id="IPR008803">
    <property type="entry name" value="RHD3/Sey1"/>
</dbReference>
<evidence type="ECO:0000256" key="5">
    <source>
        <dbReference type="ARBA" id="ARBA00022989"/>
    </source>
</evidence>
<dbReference type="PANTHER" id="PTHR45923:SF2">
    <property type="entry name" value="PROTEIN SEY1"/>
    <property type="match status" value="1"/>
</dbReference>
<protein>
    <submittedName>
        <fullName evidence="11">Membrane organization and biogenesis-related protein</fullName>
    </submittedName>
</protein>
<keyword evidence="4" id="KW-0256">Endoplasmic reticulum</keyword>
<keyword evidence="5 9" id="KW-1133">Transmembrane helix</keyword>
<comment type="similarity">
    <text evidence="8">Belongs to the TRAFAC class dynamin-like GTPase superfamily. GB1/RHD3 GTPase family.</text>
</comment>